<keyword evidence="1" id="KW-0521">NADP</keyword>
<reference evidence="3" key="1">
    <citation type="submission" date="2021-02" db="EMBL/GenBank/DDBJ databases">
        <title>Genome sequence Cadophora malorum strain M34.</title>
        <authorList>
            <person name="Stefanovic E."/>
            <person name="Vu D."/>
            <person name="Scully C."/>
            <person name="Dijksterhuis J."/>
            <person name="Roader J."/>
            <person name="Houbraken J."/>
        </authorList>
    </citation>
    <scope>NUCLEOTIDE SEQUENCE</scope>
    <source>
        <strain evidence="3">M34</strain>
    </source>
</reference>
<name>A0A8H8BTM3_9HELO</name>
<dbReference type="EMBL" id="JAFJYH010000032">
    <property type="protein sequence ID" value="KAG4423576.1"/>
    <property type="molecule type" value="Genomic_DNA"/>
</dbReference>
<keyword evidence="1" id="KW-0443">Lipid metabolism</keyword>
<evidence type="ECO:0000256" key="1">
    <source>
        <dbReference type="RuleBase" id="RU363097"/>
    </source>
</evidence>
<dbReference type="GO" id="GO:0102965">
    <property type="term" value="F:alcohol-forming long-chain fatty acyl-CoA reductase activity"/>
    <property type="evidence" value="ECO:0007669"/>
    <property type="project" value="UniProtKB-EC"/>
</dbReference>
<dbReference type="PANTHER" id="PTHR11011:SF45">
    <property type="entry name" value="FATTY ACYL-COA REDUCTASE CG8306-RELATED"/>
    <property type="match status" value="1"/>
</dbReference>
<evidence type="ECO:0000259" key="2">
    <source>
        <dbReference type="Pfam" id="PF07993"/>
    </source>
</evidence>
<dbReference type="AlphaFoldDB" id="A0A8H8BTM3"/>
<evidence type="ECO:0000313" key="4">
    <source>
        <dbReference type="Proteomes" id="UP000664132"/>
    </source>
</evidence>
<dbReference type="Pfam" id="PF07993">
    <property type="entry name" value="NAD_binding_4"/>
    <property type="match status" value="1"/>
</dbReference>
<accession>A0A8H8BTM3</accession>
<keyword evidence="4" id="KW-1185">Reference proteome</keyword>
<proteinExistence type="inferred from homology"/>
<dbReference type="PANTHER" id="PTHR11011">
    <property type="entry name" value="MALE STERILITY PROTEIN 2-RELATED"/>
    <property type="match status" value="1"/>
</dbReference>
<dbReference type="OrthoDB" id="429813at2759"/>
<comment type="caution">
    <text evidence="3">The sequence shown here is derived from an EMBL/GenBank/DDBJ whole genome shotgun (WGS) entry which is preliminary data.</text>
</comment>
<dbReference type="GO" id="GO:0035336">
    <property type="term" value="P:long-chain fatty-acyl-CoA metabolic process"/>
    <property type="evidence" value="ECO:0007669"/>
    <property type="project" value="TreeGrafter"/>
</dbReference>
<comment type="catalytic activity">
    <reaction evidence="1">
        <text>a long-chain fatty acyl-CoA + 2 NADPH + 2 H(+) = a long-chain primary fatty alcohol + 2 NADP(+) + CoA</text>
        <dbReference type="Rhea" id="RHEA:52716"/>
        <dbReference type="ChEBI" id="CHEBI:15378"/>
        <dbReference type="ChEBI" id="CHEBI:57287"/>
        <dbReference type="ChEBI" id="CHEBI:57783"/>
        <dbReference type="ChEBI" id="CHEBI:58349"/>
        <dbReference type="ChEBI" id="CHEBI:77396"/>
        <dbReference type="ChEBI" id="CHEBI:83139"/>
        <dbReference type="EC" id="1.2.1.84"/>
    </reaction>
</comment>
<dbReference type="InterPro" id="IPR036291">
    <property type="entry name" value="NAD(P)-bd_dom_sf"/>
</dbReference>
<dbReference type="SUPFAM" id="SSF51735">
    <property type="entry name" value="NAD(P)-binding Rossmann-fold domains"/>
    <property type="match status" value="1"/>
</dbReference>
<dbReference type="GO" id="GO:0080019">
    <property type="term" value="F:alcohol-forming very long-chain fatty acyl-CoA reductase activity"/>
    <property type="evidence" value="ECO:0007669"/>
    <property type="project" value="InterPro"/>
</dbReference>
<protein>
    <recommendedName>
        <fullName evidence="1">Fatty acyl-CoA reductase</fullName>
        <ecNumber evidence="1">1.2.1.84</ecNumber>
    </recommendedName>
</protein>
<sequence>MKPHINTILITGATGFLGKVLAEELLRRRNDYNITKVVLLIRSTETMDAYKRFEELIAASLCFKNLPQDWVEHVRVINGDLAHERCGIQNIDYADICQNVTHIVHAAGCTKFDSTISEALSSNIDGALHMLEIARDCYKLQHFVTTSTAYVTPPHAMPIYESLVHLPRPSIEIYNDLKNGNLTKKEALELTGHPNIYSLSKCLAEHLISERRGSLPVTIVRPSIICAAWKHPMPGWIDSKAAFAGFVLCFGKGILKVVNGRLDTKLDIIPVDEVASHLIREIFHGYSSVAETIQMRIVFSVATVQHSLALGDTCQKLQLFFKKRNDTSPRPKFRYIGPRTLVFMLSEFFNQRMRLHMHATICRVQGKRAEAIAAKKAYRLVTAMNVLFEPYTNQTYDFRPASSTISLNQEEYTRIICTGVCENLM</sequence>
<comment type="similarity">
    <text evidence="1">Belongs to the fatty acyl-CoA reductase family.</text>
</comment>
<dbReference type="CDD" id="cd05236">
    <property type="entry name" value="FAR-N_SDR_e"/>
    <property type="match status" value="1"/>
</dbReference>
<dbReference type="InterPro" id="IPR013120">
    <property type="entry name" value="FAR_NAD-bd"/>
</dbReference>
<dbReference type="Proteomes" id="UP000664132">
    <property type="component" value="Unassembled WGS sequence"/>
</dbReference>
<dbReference type="EC" id="1.2.1.84" evidence="1"/>
<feature type="domain" description="Thioester reductase (TE)" evidence="2">
    <location>
        <begin position="10"/>
        <end position="276"/>
    </location>
</feature>
<comment type="function">
    <text evidence="1">Catalyzes the reduction of fatty acyl-CoA to fatty alcohols.</text>
</comment>
<dbReference type="InterPro" id="IPR026055">
    <property type="entry name" value="FAR"/>
</dbReference>
<evidence type="ECO:0000313" key="3">
    <source>
        <dbReference type="EMBL" id="KAG4423576.1"/>
    </source>
</evidence>
<keyword evidence="1" id="KW-0444">Lipid biosynthesis</keyword>
<dbReference type="Gene3D" id="3.40.50.720">
    <property type="entry name" value="NAD(P)-binding Rossmann-like Domain"/>
    <property type="match status" value="1"/>
</dbReference>
<keyword evidence="1" id="KW-0560">Oxidoreductase</keyword>
<organism evidence="3 4">
    <name type="scientific">Cadophora malorum</name>
    <dbReference type="NCBI Taxonomy" id="108018"/>
    <lineage>
        <taxon>Eukaryota</taxon>
        <taxon>Fungi</taxon>
        <taxon>Dikarya</taxon>
        <taxon>Ascomycota</taxon>
        <taxon>Pezizomycotina</taxon>
        <taxon>Leotiomycetes</taxon>
        <taxon>Helotiales</taxon>
        <taxon>Ploettnerulaceae</taxon>
        <taxon>Cadophora</taxon>
    </lineage>
</organism>
<gene>
    <name evidence="3" type="ORF">IFR04_003258</name>
</gene>